<proteinExistence type="predicted"/>
<protein>
    <submittedName>
        <fullName evidence="2">DUF4012 domain-containing protein</fullName>
    </submittedName>
</protein>
<keyword evidence="1" id="KW-0472">Membrane</keyword>
<dbReference type="EMBL" id="CP162511">
    <property type="protein sequence ID" value="XDI06397.1"/>
    <property type="molecule type" value="Genomic_DNA"/>
</dbReference>
<dbReference type="AlphaFoldDB" id="A0AB39BIF6"/>
<gene>
    <name evidence="2" type="ORF">ABFY20_04680</name>
</gene>
<dbReference type="Pfam" id="PF13196">
    <property type="entry name" value="DUF4012"/>
    <property type="match status" value="1"/>
</dbReference>
<name>A0AB39BIF6_9MICO</name>
<dbReference type="InterPro" id="IPR025101">
    <property type="entry name" value="DUF4012"/>
</dbReference>
<keyword evidence="1" id="KW-1133">Transmembrane helix</keyword>
<accession>A0AB39BIF6</accession>
<reference evidence="2" key="1">
    <citation type="submission" date="2024-05" db="EMBL/GenBank/DDBJ databases">
        <title>Herbiconiux sp. A18JL235.</title>
        <authorList>
            <person name="Zhang G."/>
        </authorList>
    </citation>
    <scope>NUCLEOTIDE SEQUENCE</scope>
    <source>
        <strain evidence="2">A18JL235</strain>
    </source>
</reference>
<evidence type="ECO:0000256" key="1">
    <source>
        <dbReference type="SAM" id="Phobius"/>
    </source>
</evidence>
<keyword evidence="1" id="KW-0812">Transmembrane</keyword>
<feature type="transmembrane region" description="Helical" evidence="1">
    <location>
        <begin position="26"/>
        <end position="49"/>
    </location>
</feature>
<sequence length="610" mass="64430">MTDENRTRRSRSSSTRRRRKRPRRRWPWIVGGTFLFILLVVGGAVWVGMNAFTVKNELEAARPLLTTVKAKVLAGEASTAQDEAAELAEHAAKARDASAGPVWWLAEQIPEVGPNLVAVRTIADNVSDIVDNAVVPAVALGDKLSPSVFRPVDGAVDLAAIESVLPVVDSAGTALTGASREISALDTAGLIGPVKSAVEEINSLVGEVEPAIATAKALAPVLPGLLGADGPRNYLLVFENSAEVRPLGGIAGAQILVTADQGRVSITQQTTGRDFKFESEEFANSHVSAESRALYLPPFGVQSQNNTLTPRVEVAADLTRSMWGSQLGVSPDTVIFVDPIALSYILDATGPISLPDGTELTSANSNDVLLNQVYQTYSEDADAQDAYFEAAASETFGAIMNGKVDLPTFISAVQKSGTERRILASSTDETVQSLVIDAGLQGQMPAETPNAHQIGIYFSDYLGSKMDYYLRSTIHVGQQTCAAGNRIVRVQIDATNVLDPAAVDGLSTFITGAGGNGFRVPFGDLRVFTYVYAPEGSSISSITGTTDQTAAFKGQDDTYPVARGVIQTSPGGTESATIDIDVSQLAQKDIEALVGPMLAQPDVVGLDFSC</sequence>
<evidence type="ECO:0000313" key="2">
    <source>
        <dbReference type="EMBL" id="XDI06397.1"/>
    </source>
</evidence>
<organism evidence="2">
    <name type="scientific">Herbiconiux sp. A18JL235</name>
    <dbReference type="NCBI Taxonomy" id="3152363"/>
    <lineage>
        <taxon>Bacteria</taxon>
        <taxon>Bacillati</taxon>
        <taxon>Actinomycetota</taxon>
        <taxon>Actinomycetes</taxon>
        <taxon>Micrococcales</taxon>
        <taxon>Microbacteriaceae</taxon>
        <taxon>Herbiconiux</taxon>
    </lineage>
</organism>
<dbReference type="RefSeq" id="WP_368498779.1">
    <property type="nucleotide sequence ID" value="NZ_CP162511.1"/>
</dbReference>